<comment type="caution">
    <text evidence="1">The sequence shown here is derived from an EMBL/GenBank/DDBJ whole genome shotgun (WGS) entry which is preliminary data.</text>
</comment>
<dbReference type="SMART" id="SM00671">
    <property type="entry name" value="SEL1"/>
    <property type="match status" value="1"/>
</dbReference>
<dbReference type="Proteomes" id="UP000231553">
    <property type="component" value="Unassembled WGS sequence"/>
</dbReference>
<dbReference type="Gene3D" id="1.25.40.10">
    <property type="entry name" value="Tetratricopeptide repeat domain"/>
    <property type="match status" value="1"/>
</dbReference>
<evidence type="ECO:0000313" key="1">
    <source>
        <dbReference type="EMBL" id="PJE34440.1"/>
    </source>
</evidence>
<evidence type="ECO:0008006" key="3">
    <source>
        <dbReference type="Google" id="ProtNLM"/>
    </source>
</evidence>
<protein>
    <recommendedName>
        <fullName evidence="3">Sel1 repeat family protein</fullName>
    </recommendedName>
</protein>
<accession>A0A2M8IV83</accession>
<dbReference type="InterPro" id="IPR011990">
    <property type="entry name" value="TPR-like_helical_dom_sf"/>
</dbReference>
<organism evidence="1 2">
    <name type="scientific">Pseudooceanicola lipolyticus</name>
    <dbReference type="NCBI Taxonomy" id="2029104"/>
    <lineage>
        <taxon>Bacteria</taxon>
        <taxon>Pseudomonadati</taxon>
        <taxon>Pseudomonadota</taxon>
        <taxon>Alphaproteobacteria</taxon>
        <taxon>Rhodobacterales</taxon>
        <taxon>Paracoccaceae</taxon>
        <taxon>Pseudooceanicola</taxon>
    </lineage>
</organism>
<proteinExistence type="predicted"/>
<reference evidence="1 2" key="1">
    <citation type="journal article" date="2018" name="Int. J. Syst. Evol. Microbiol.">
        <title>Pseudooceanicola lipolyticus sp. nov., a marine alphaproteobacterium, reclassification of Oceanicola flagellatus as Pseudooceanicola flagellatus comb. nov. and emended description of the genus Pseudooceanicola.</title>
        <authorList>
            <person name="Huang M.-M."/>
            <person name="Guo L.-L."/>
            <person name="Wu Y.-H."/>
            <person name="Lai Q.-L."/>
            <person name="Shao Z.-Z."/>
            <person name="Wang C.-S."/>
            <person name="Wu M."/>
            <person name="Xu X.-W."/>
        </authorList>
    </citation>
    <scope>NUCLEOTIDE SEQUENCE [LARGE SCALE GENOMIC DNA]</scope>
    <source>
        <strain evidence="1 2">157</strain>
    </source>
</reference>
<gene>
    <name evidence="1" type="ORF">CVM52_22275</name>
</gene>
<dbReference type="AlphaFoldDB" id="A0A2M8IV83"/>
<name>A0A2M8IV83_9RHOB</name>
<sequence length="252" mass="27605">MLDSIEECDILAAHPDDPQRMADGIADDQIVPRLAILACEDAIDFDSEEPRFAFQLGRALLAVGQQDEAFALFQTASGTDYAAAWAYLGDAHQFGLGTPVDGQQAYQAYQKALDLGFLAAEGQIAQLTFDGALYARPFVQLFFEGQYPRITGAVADPAAGAPSRNYVFSLVQTLLLECEPFLQPGNVPALYGFRYPANWTPSDDEPIEIAIETSVAEYDAAVFLRRHGCSGLIAQHMFDSFNRYLAQGSWED</sequence>
<dbReference type="InterPro" id="IPR006597">
    <property type="entry name" value="Sel1-like"/>
</dbReference>
<dbReference type="OrthoDB" id="5321503at2"/>
<dbReference type="EMBL" id="PGTB01000182">
    <property type="protein sequence ID" value="PJE34440.1"/>
    <property type="molecule type" value="Genomic_DNA"/>
</dbReference>
<dbReference type="SUPFAM" id="SSF81901">
    <property type="entry name" value="HCP-like"/>
    <property type="match status" value="1"/>
</dbReference>
<keyword evidence="2" id="KW-1185">Reference proteome</keyword>
<dbReference type="RefSeq" id="WP_100164576.1">
    <property type="nucleotide sequence ID" value="NZ_PGTB01000182.1"/>
</dbReference>
<evidence type="ECO:0000313" key="2">
    <source>
        <dbReference type="Proteomes" id="UP000231553"/>
    </source>
</evidence>